<keyword evidence="1" id="KW-0805">Transcription regulation</keyword>
<name>A0AAW6TAX0_9MICO</name>
<feature type="domain" description="HTH tetR-type" evidence="5">
    <location>
        <begin position="1"/>
        <end position="61"/>
    </location>
</feature>
<dbReference type="PROSITE" id="PS50977">
    <property type="entry name" value="HTH_TETR_2"/>
    <property type="match status" value="1"/>
</dbReference>
<evidence type="ECO:0000256" key="3">
    <source>
        <dbReference type="ARBA" id="ARBA00023163"/>
    </source>
</evidence>
<dbReference type="SUPFAM" id="SSF46689">
    <property type="entry name" value="Homeodomain-like"/>
    <property type="match status" value="1"/>
</dbReference>
<evidence type="ECO:0000256" key="2">
    <source>
        <dbReference type="ARBA" id="ARBA00023125"/>
    </source>
</evidence>
<feature type="DNA-binding region" description="H-T-H motif" evidence="4">
    <location>
        <begin position="24"/>
        <end position="43"/>
    </location>
</feature>
<dbReference type="EMBL" id="JASATX010000004">
    <property type="protein sequence ID" value="MDI2099478.1"/>
    <property type="molecule type" value="Genomic_DNA"/>
</dbReference>
<dbReference type="PANTHER" id="PTHR30055">
    <property type="entry name" value="HTH-TYPE TRANSCRIPTIONAL REGULATOR RUTR"/>
    <property type="match status" value="1"/>
</dbReference>
<dbReference type="InterPro" id="IPR009057">
    <property type="entry name" value="Homeodomain-like_sf"/>
</dbReference>
<dbReference type="GO" id="GO:0003700">
    <property type="term" value="F:DNA-binding transcription factor activity"/>
    <property type="evidence" value="ECO:0007669"/>
    <property type="project" value="TreeGrafter"/>
</dbReference>
<dbReference type="AlphaFoldDB" id="A0AAW6TAX0"/>
<evidence type="ECO:0000259" key="5">
    <source>
        <dbReference type="PROSITE" id="PS50977"/>
    </source>
</evidence>
<comment type="caution">
    <text evidence="6">The sequence shown here is derived from an EMBL/GenBank/DDBJ whole genome shotgun (WGS) entry which is preliminary data.</text>
</comment>
<gene>
    <name evidence="6" type="ORF">QF206_10935</name>
</gene>
<dbReference type="InterPro" id="IPR001647">
    <property type="entry name" value="HTH_TetR"/>
</dbReference>
<organism evidence="6 7">
    <name type="scientific">Ruicaihuangia caeni</name>
    <dbReference type="NCBI Taxonomy" id="3042517"/>
    <lineage>
        <taxon>Bacteria</taxon>
        <taxon>Bacillati</taxon>
        <taxon>Actinomycetota</taxon>
        <taxon>Actinomycetes</taxon>
        <taxon>Micrococcales</taxon>
        <taxon>Microbacteriaceae</taxon>
        <taxon>Ruicaihuangia</taxon>
    </lineage>
</organism>
<keyword evidence="2 4" id="KW-0238">DNA-binding</keyword>
<evidence type="ECO:0000256" key="4">
    <source>
        <dbReference type="PROSITE-ProRule" id="PRU00335"/>
    </source>
</evidence>
<keyword evidence="3" id="KW-0804">Transcription</keyword>
<accession>A0AAW6TAX0</accession>
<sequence length="184" mass="19916">MADLTALKAAALTEFAASGYLGTSIARIAERAGVSKASVLYHFESKEALLASAVGSAIEELEHLLDRVGTGDLGLEERKVFVEGFVQFLLRNRLAVHIFMNQRGTLADLTVMRRADALIERIAQFLMERTASLDEHMRFGIALGGAAYLLANAGVLPGPQPDDIEVRESLNRILIGLLVPEAAR</sequence>
<evidence type="ECO:0000313" key="7">
    <source>
        <dbReference type="Proteomes" id="UP001321506"/>
    </source>
</evidence>
<dbReference type="GO" id="GO:0000976">
    <property type="term" value="F:transcription cis-regulatory region binding"/>
    <property type="evidence" value="ECO:0007669"/>
    <property type="project" value="TreeGrafter"/>
</dbReference>
<dbReference type="PANTHER" id="PTHR30055:SF234">
    <property type="entry name" value="HTH-TYPE TRANSCRIPTIONAL REGULATOR BETI"/>
    <property type="match status" value="1"/>
</dbReference>
<evidence type="ECO:0000256" key="1">
    <source>
        <dbReference type="ARBA" id="ARBA00023015"/>
    </source>
</evidence>
<dbReference type="RefSeq" id="WP_281489262.1">
    <property type="nucleotide sequence ID" value="NZ_JASATX010000004.1"/>
</dbReference>
<proteinExistence type="predicted"/>
<dbReference type="PRINTS" id="PR00455">
    <property type="entry name" value="HTHTETR"/>
</dbReference>
<dbReference type="Proteomes" id="UP001321506">
    <property type="component" value="Unassembled WGS sequence"/>
</dbReference>
<dbReference type="Gene3D" id="1.10.357.10">
    <property type="entry name" value="Tetracycline Repressor, domain 2"/>
    <property type="match status" value="1"/>
</dbReference>
<reference evidence="6 7" key="1">
    <citation type="submission" date="2023-04" db="EMBL/GenBank/DDBJ databases">
        <title>Klugiella caeni sp. nov. isolated from the sludge of biochemical tank.</title>
        <authorList>
            <person name="Geng K."/>
        </authorList>
    </citation>
    <scope>NUCLEOTIDE SEQUENCE [LARGE SCALE GENOMIC DNA]</scope>
    <source>
        <strain evidence="6 7">YN-L-19</strain>
    </source>
</reference>
<dbReference type="Pfam" id="PF00440">
    <property type="entry name" value="TetR_N"/>
    <property type="match status" value="1"/>
</dbReference>
<evidence type="ECO:0000313" key="6">
    <source>
        <dbReference type="EMBL" id="MDI2099478.1"/>
    </source>
</evidence>
<protein>
    <submittedName>
        <fullName evidence="6">Helix-turn-helix domain-containing protein</fullName>
    </submittedName>
</protein>
<keyword evidence="7" id="KW-1185">Reference proteome</keyword>
<dbReference type="InterPro" id="IPR050109">
    <property type="entry name" value="HTH-type_TetR-like_transc_reg"/>
</dbReference>